<reference evidence="7" key="1">
    <citation type="journal article" date="2023" name="PhytoFront">
        <title>Draft Genome Resources of Seven Strains of Tilletia horrida, Causal Agent of Kernel Smut of Rice.</title>
        <authorList>
            <person name="Khanal S."/>
            <person name="Antony Babu S."/>
            <person name="Zhou X.G."/>
        </authorList>
    </citation>
    <scope>NUCLEOTIDE SEQUENCE</scope>
    <source>
        <strain evidence="7">TX3</strain>
    </source>
</reference>
<sequence>MAKAASRTAPAAKAAPSKAKAAQPATKSAVKSAAAKPAGKAAAKPTPAPAPKKTVPAKRKAGKASAAPSADKENDHDEEEEKEADTEDKIALASDSDEDDESFEAEDDDGDEDEDDEEEELDGGGAEDDEDEESSDEDEEDAKANRDAPILEAGKLPSSKDDAAVKARLNKVKKEKAKSKSKEIPGVLYLGRLPHGFFEEQLRAYFSQFGTVTRVRLSRNRSTGAPKHYGFIEFADRDVATIVQETMDNYLLNGHLIQVKEVPKEKVHEKLWIGSGRKYRPIPRDRVQRLRHDAPKSKEQKAKVEENLLKREAKRRRKLKDAGIDYDFEGYKTAAK</sequence>
<keyword evidence="2 4" id="KW-0694">RNA-binding</keyword>
<dbReference type="PROSITE" id="PS50102">
    <property type="entry name" value="RRM"/>
    <property type="match status" value="1"/>
</dbReference>
<dbReference type="GO" id="GO:0003723">
    <property type="term" value="F:RNA binding"/>
    <property type="evidence" value="ECO:0007669"/>
    <property type="project" value="UniProtKB-UniRule"/>
</dbReference>
<comment type="caution">
    <text evidence="7">The sequence shown here is derived from an EMBL/GenBank/DDBJ whole genome shotgun (WGS) entry which is preliminary data.</text>
</comment>
<dbReference type="SUPFAM" id="SSF54928">
    <property type="entry name" value="RNA-binding domain, RBD"/>
    <property type="match status" value="1"/>
</dbReference>
<evidence type="ECO:0000259" key="6">
    <source>
        <dbReference type="PROSITE" id="PS50102"/>
    </source>
</evidence>
<feature type="compositionally biased region" description="Acidic residues" evidence="5">
    <location>
        <begin position="76"/>
        <end position="86"/>
    </location>
</feature>
<organism evidence="7 8">
    <name type="scientific">Tilletia horrida</name>
    <dbReference type="NCBI Taxonomy" id="155126"/>
    <lineage>
        <taxon>Eukaryota</taxon>
        <taxon>Fungi</taxon>
        <taxon>Dikarya</taxon>
        <taxon>Basidiomycota</taxon>
        <taxon>Ustilaginomycotina</taxon>
        <taxon>Exobasidiomycetes</taxon>
        <taxon>Tilletiales</taxon>
        <taxon>Tilletiaceae</taxon>
        <taxon>Tilletia</taxon>
    </lineage>
</organism>
<feature type="compositionally biased region" description="Acidic residues" evidence="5">
    <location>
        <begin position="95"/>
        <end position="141"/>
    </location>
</feature>
<dbReference type="PANTHER" id="PTHR46754">
    <property type="entry name" value="MKI67 FHA DOMAIN-INTERACTING NUCLEOLAR PHOSPHOPROTEIN"/>
    <property type="match status" value="1"/>
</dbReference>
<feature type="domain" description="RRM" evidence="6">
    <location>
        <begin position="186"/>
        <end position="264"/>
    </location>
</feature>
<dbReference type="InterPro" id="IPR000504">
    <property type="entry name" value="RRM_dom"/>
</dbReference>
<name>A0AAN6GBJ1_9BASI</name>
<evidence type="ECO:0000256" key="1">
    <source>
        <dbReference type="ARBA" id="ARBA00004604"/>
    </source>
</evidence>
<dbReference type="CDD" id="cd12307">
    <property type="entry name" value="RRM_NIFK_like"/>
    <property type="match status" value="1"/>
</dbReference>
<dbReference type="AlphaFoldDB" id="A0AAN6GBJ1"/>
<dbReference type="Pfam" id="PF00076">
    <property type="entry name" value="RRM_1"/>
    <property type="match status" value="1"/>
</dbReference>
<keyword evidence="3" id="KW-0539">Nucleus</keyword>
<evidence type="ECO:0000256" key="2">
    <source>
        <dbReference type="ARBA" id="ARBA00022884"/>
    </source>
</evidence>
<proteinExistence type="predicted"/>
<dbReference type="Gene3D" id="3.30.70.330">
    <property type="match status" value="1"/>
</dbReference>
<dbReference type="InterPro" id="IPR035979">
    <property type="entry name" value="RBD_domain_sf"/>
</dbReference>
<feature type="compositionally biased region" description="Low complexity" evidence="5">
    <location>
        <begin position="1"/>
        <end position="45"/>
    </location>
</feature>
<comment type="subcellular location">
    <subcellularLocation>
        <location evidence="1">Nucleus</location>
        <location evidence="1">Nucleolus</location>
    </subcellularLocation>
</comment>
<dbReference type="EMBL" id="JAPDMQ010000166">
    <property type="protein sequence ID" value="KAK0532185.1"/>
    <property type="molecule type" value="Genomic_DNA"/>
</dbReference>
<evidence type="ECO:0000256" key="3">
    <source>
        <dbReference type="ARBA" id="ARBA00023242"/>
    </source>
</evidence>
<keyword evidence="8" id="KW-1185">Reference proteome</keyword>
<dbReference type="SMART" id="SM00360">
    <property type="entry name" value="RRM"/>
    <property type="match status" value="1"/>
</dbReference>
<evidence type="ECO:0000256" key="5">
    <source>
        <dbReference type="SAM" id="MobiDB-lite"/>
    </source>
</evidence>
<dbReference type="Proteomes" id="UP001176521">
    <property type="component" value="Unassembled WGS sequence"/>
</dbReference>
<dbReference type="InterPro" id="IPR012677">
    <property type="entry name" value="Nucleotide-bd_a/b_plait_sf"/>
</dbReference>
<dbReference type="GO" id="GO:0005730">
    <property type="term" value="C:nucleolus"/>
    <property type="evidence" value="ECO:0007669"/>
    <property type="project" value="UniProtKB-SubCell"/>
</dbReference>
<accession>A0AAN6GBJ1</accession>
<protein>
    <submittedName>
        <fullName evidence="7">Nucleolar protein</fullName>
    </submittedName>
</protein>
<evidence type="ECO:0000313" key="8">
    <source>
        <dbReference type="Proteomes" id="UP001176521"/>
    </source>
</evidence>
<evidence type="ECO:0000313" key="7">
    <source>
        <dbReference type="EMBL" id="KAK0532185.1"/>
    </source>
</evidence>
<evidence type="ECO:0000256" key="4">
    <source>
        <dbReference type="PROSITE-ProRule" id="PRU00176"/>
    </source>
</evidence>
<gene>
    <name evidence="7" type="primary">NOP15</name>
    <name evidence="7" type="ORF">OC842_003379</name>
</gene>
<feature type="region of interest" description="Disordered" evidence="5">
    <location>
        <begin position="1"/>
        <end position="162"/>
    </location>
</feature>